<feature type="region of interest" description="Disordered" evidence="2">
    <location>
        <begin position="461"/>
        <end position="525"/>
    </location>
</feature>
<evidence type="ECO:0000259" key="3">
    <source>
        <dbReference type="PROSITE" id="PS00028"/>
    </source>
</evidence>
<feature type="domain" description="C2H2-type" evidence="3">
    <location>
        <begin position="117"/>
        <end position="138"/>
    </location>
</feature>
<keyword evidence="5" id="KW-1185">Reference proteome</keyword>
<feature type="domain" description="C2H2-type" evidence="3">
    <location>
        <begin position="148"/>
        <end position="169"/>
    </location>
</feature>
<dbReference type="PROSITE" id="PS00028">
    <property type="entry name" value="ZINC_FINGER_C2H2_1"/>
    <property type="match status" value="2"/>
</dbReference>
<proteinExistence type="predicted"/>
<keyword evidence="1" id="KW-0175">Coiled coil</keyword>
<feature type="compositionally biased region" description="Acidic residues" evidence="2">
    <location>
        <begin position="461"/>
        <end position="471"/>
    </location>
</feature>
<organism evidence="4 5">
    <name type="scientific">Bemisia tabaci</name>
    <name type="common">Sweetpotato whitefly</name>
    <name type="synonym">Aleurodes tabaci</name>
    <dbReference type="NCBI Taxonomy" id="7038"/>
    <lineage>
        <taxon>Eukaryota</taxon>
        <taxon>Metazoa</taxon>
        <taxon>Ecdysozoa</taxon>
        <taxon>Arthropoda</taxon>
        <taxon>Hexapoda</taxon>
        <taxon>Insecta</taxon>
        <taxon>Pterygota</taxon>
        <taxon>Neoptera</taxon>
        <taxon>Paraneoptera</taxon>
        <taxon>Hemiptera</taxon>
        <taxon>Sternorrhyncha</taxon>
        <taxon>Aleyrodoidea</taxon>
        <taxon>Aleyrodidae</taxon>
        <taxon>Aleyrodinae</taxon>
        <taxon>Bemisia</taxon>
    </lineage>
</organism>
<feature type="region of interest" description="Disordered" evidence="2">
    <location>
        <begin position="891"/>
        <end position="925"/>
    </location>
</feature>
<dbReference type="SUPFAM" id="SSF54928">
    <property type="entry name" value="RNA-binding domain, RBD"/>
    <property type="match status" value="1"/>
</dbReference>
<feature type="compositionally biased region" description="Basic residues" evidence="2">
    <location>
        <begin position="898"/>
        <end position="916"/>
    </location>
</feature>
<evidence type="ECO:0000256" key="2">
    <source>
        <dbReference type="SAM" id="MobiDB-lite"/>
    </source>
</evidence>
<dbReference type="GO" id="GO:0003676">
    <property type="term" value="F:nucleic acid binding"/>
    <property type="evidence" value="ECO:0007669"/>
    <property type="project" value="InterPro"/>
</dbReference>
<gene>
    <name evidence="4" type="ORF">BEMITA_LOCUS11813</name>
</gene>
<feature type="coiled-coil region" evidence="1">
    <location>
        <begin position="229"/>
        <end position="260"/>
    </location>
</feature>
<dbReference type="AlphaFoldDB" id="A0A9P0AKB7"/>
<feature type="region of interest" description="Disordered" evidence="2">
    <location>
        <begin position="376"/>
        <end position="431"/>
    </location>
</feature>
<feature type="compositionally biased region" description="Low complexity" evidence="2">
    <location>
        <begin position="390"/>
        <end position="408"/>
    </location>
</feature>
<dbReference type="SMART" id="SM00355">
    <property type="entry name" value="ZnF_C2H2"/>
    <property type="match status" value="2"/>
</dbReference>
<reference evidence="4" key="1">
    <citation type="submission" date="2021-12" db="EMBL/GenBank/DDBJ databases">
        <authorList>
            <person name="King R."/>
        </authorList>
    </citation>
    <scope>NUCLEOTIDE SEQUENCE</scope>
</reference>
<feature type="compositionally biased region" description="Acidic residues" evidence="2">
    <location>
        <begin position="481"/>
        <end position="507"/>
    </location>
</feature>
<accession>A0A9P0AKB7</accession>
<evidence type="ECO:0000313" key="5">
    <source>
        <dbReference type="Proteomes" id="UP001152759"/>
    </source>
</evidence>
<dbReference type="Gene3D" id="3.30.160.60">
    <property type="entry name" value="Classic Zinc Finger"/>
    <property type="match status" value="1"/>
</dbReference>
<dbReference type="InterPro" id="IPR013087">
    <property type="entry name" value="Znf_C2H2_type"/>
</dbReference>
<dbReference type="InterPro" id="IPR035979">
    <property type="entry name" value="RBD_domain_sf"/>
</dbReference>
<dbReference type="CDD" id="cd22249">
    <property type="entry name" value="UDM1_RNF168_RNF169-like"/>
    <property type="match status" value="1"/>
</dbReference>
<dbReference type="Proteomes" id="UP001152759">
    <property type="component" value="Chromosome 7"/>
</dbReference>
<dbReference type="EMBL" id="OU963868">
    <property type="protein sequence ID" value="CAH0393406.1"/>
    <property type="molecule type" value="Genomic_DNA"/>
</dbReference>
<evidence type="ECO:0000256" key="1">
    <source>
        <dbReference type="SAM" id="Coils"/>
    </source>
</evidence>
<name>A0A9P0AKB7_BEMTA</name>
<sequence length="925" mass="105258">MDLCECAVWMQVKPVKEDMTFTLCDNASESTESSLTPYEHPDLSLIIEDIEMSVASIKSEPETRSDGMDPDFTSGVHFLTDESESLKREVKDEVPDLQQQKRELLEYLIQEDNTVICKWCGEVLPSRTHWYRHKYKFHVSSPGNLYKCHKCNAFFKSKKGYMGHVNTRHWKPEDNGKAKSDVLKLKIVDCNLEGGLTEYKIVNNMELSPKALKRVKSNFENIVNPSVIDEDYEKQKVKYEKEYEKQRQKEEQLVADIIDRVRKECEAQGSTVSRRGYSRRSTVMNSILFSVGVFIQDHEDSSSTLVHHLLISTPFNYLFSRIYVKTYFYPVKMKRKSVGSVNTPSKVKKEDKEIKTPKVKVKVEVEVATPENPVKAASVTKTSTKKKNGLSPKPTPTKLVKTPLKAPKSNGKVILSQSENELPKGQKKKHLIVEKKSDKDLFSLNGMSEDLDVVENIDEEEFLESSSEDESEKSGKSDDSLAGEEEEEEDDDENSETDEDSESDELVDEKLIADDSSDEEAETDTKKKDFGFSSLLISSSEYIKKKKFEKYISKQGINITRCINVYSNKFLVCCETREQAKSLMAPGVKLQIKEMPLTVSRLPFYVVLENLPNYISADDVKKAVASCIEQNTIKNIIFLHINKCIVEFTTEQAFEKFTKKVTKLNVSGKMVRLTSWLDKLIYEYSARCIKVTHLPPKATVEILFRKLLEYGIKSKEIYQIKFFTRSVCSVFFESEETEQKLLALDGKMQFERGPVFMNLSTPKVVLLGLPQKVSEKSVKASLKSHKIDPSKIHSKVLELDNALEIGGVAMKILPLAVSRKNYITLGLFKLNPSVTKADVLKALADEGHNFDEDELNFEFSEKNSVKLSELTKLKIGGSSIKVTFCKFGSRHPNDCGQKRKRVQKKKKKKKSNKNKKQKTDAAESG</sequence>
<protein>
    <recommendedName>
        <fullName evidence="3">C2H2-type domain-containing protein</fullName>
    </recommendedName>
</protein>
<evidence type="ECO:0000313" key="4">
    <source>
        <dbReference type="EMBL" id="CAH0393406.1"/>
    </source>
</evidence>